<keyword evidence="1" id="KW-0677">Repeat</keyword>
<evidence type="ECO:0000256" key="2">
    <source>
        <dbReference type="ARBA" id="ARBA00022803"/>
    </source>
</evidence>
<dbReference type="Proteomes" id="UP001359485">
    <property type="component" value="Unassembled WGS sequence"/>
</dbReference>
<dbReference type="PROSITE" id="PS50005">
    <property type="entry name" value="TPR"/>
    <property type="match status" value="5"/>
</dbReference>
<feature type="transmembrane region" description="Helical" evidence="4">
    <location>
        <begin position="285"/>
        <end position="303"/>
    </location>
</feature>
<comment type="caution">
    <text evidence="6">The sequence shown here is derived from an EMBL/GenBank/DDBJ whole genome shotgun (WGS) entry which is preliminary data.</text>
</comment>
<dbReference type="InterPro" id="IPR056834">
    <property type="entry name" value="ARM_TT21_C"/>
</dbReference>
<evidence type="ECO:0000256" key="1">
    <source>
        <dbReference type="ARBA" id="ARBA00022737"/>
    </source>
</evidence>
<dbReference type="SMART" id="SM00028">
    <property type="entry name" value="TPR"/>
    <property type="match status" value="7"/>
</dbReference>
<keyword evidence="7" id="KW-1185">Reference proteome</keyword>
<gene>
    <name evidence="6" type="ORF">RUM44_004570</name>
</gene>
<dbReference type="InterPro" id="IPR011990">
    <property type="entry name" value="TPR-like_helical_dom_sf"/>
</dbReference>
<dbReference type="PANTHER" id="PTHR44227">
    <property type="match status" value="1"/>
</dbReference>
<dbReference type="PROSITE" id="PS50293">
    <property type="entry name" value="TPR_REGION"/>
    <property type="match status" value="1"/>
</dbReference>
<keyword evidence="4" id="KW-0472">Membrane</keyword>
<feature type="repeat" description="TPR" evidence="3">
    <location>
        <begin position="330"/>
        <end position="363"/>
    </location>
</feature>
<dbReference type="InterPro" id="IPR013105">
    <property type="entry name" value="TPR_2"/>
</dbReference>
<evidence type="ECO:0000313" key="6">
    <source>
        <dbReference type="EMBL" id="KAK6633963.1"/>
    </source>
</evidence>
<organism evidence="6 7">
    <name type="scientific">Polyplax serrata</name>
    <name type="common">Common mouse louse</name>
    <dbReference type="NCBI Taxonomy" id="468196"/>
    <lineage>
        <taxon>Eukaryota</taxon>
        <taxon>Metazoa</taxon>
        <taxon>Ecdysozoa</taxon>
        <taxon>Arthropoda</taxon>
        <taxon>Hexapoda</taxon>
        <taxon>Insecta</taxon>
        <taxon>Pterygota</taxon>
        <taxon>Neoptera</taxon>
        <taxon>Paraneoptera</taxon>
        <taxon>Psocodea</taxon>
        <taxon>Troctomorpha</taxon>
        <taxon>Phthiraptera</taxon>
        <taxon>Anoplura</taxon>
        <taxon>Polyplacidae</taxon>
        <taxon>Polyplax</taxon>
    </lineage>
</organism>
<feature type="repeat" description="TPR" evidence="3">
    <location>
        <begin position="398"/>
        <end position="431"/>
    </location>
</feature>
<evidence type="ECO:0000259" key="5">
    <source>
        <dbReference type="Pfam" id="PF25063"/>
    </source>
</evidence>
<feature type="repeat" description="TPR" evidence="3">
    <location>
        <begin position="534"/>
        <end position="567"/>
    </location>
</feature>
<feature type="transmembrane region" description="Helical" evidence="4">
    <location>
        <begin position="7"/>
        <end position="27"/>
    </location>
</feature>
<keyword evidence="4" id="KW-1133">Transmembrane helix</keyword>
<dbReference type="Pfam" id="PF00515">
    <property type="entry name" value="TPR_1"/>
    <property type="match status" value="1"/>
</dbReference>
<name>A0ABR1B4Y1_POLSC</name>
<dbReference type="SUPFAM" id="SSF48439">
    <property type="entry name" value="Protein prenylyltransferase"/>
    <property type="match status" value="1"/>
</dbReference>
<dbReference type="PANTHER" id="PTHR44227:SF3">
    <property type="entry name" value="PROTEIN O-MANNOSYL-TRANSFERASE TMTC4"/>
    <property type="match status" value="1"/>
</dbReference>
<accession>A0ABR1B4Y1</accession>
<evidence type="ECO:0000256" key="3">
    <source>
        <dbReference type="PROSITE-ProRule" id="PRU00339"/>
    </source>
</evidence>
<sequence length="585" mass="66311">MGINPNSILFNVFGYLVIALLGATSSINSLNGDFVFDDTEVLVNNRDILPDTPLANVFRNDYWGTNLKSNHSHKSYRPLTILSFRWNYAAVGGLHPRGFHLVNIALHILISFLIWSVSLIILGKNKLFIGFLASVLFSVHPIHSEAVCGIVGRADLLCALFFILSLIIFSKSNCEGPKEWICISLSIFVAGISMLCKEQGVTAIGILSVYDMLFLNRITITNFRDITCKIFAKGKESYQIRKLLRRQCILVASGLCLTLLRYYLMDFQGPTFQRVDNPASFEKDWLTRDLTLGFSLLAIVFLLRSFERSSDWKDEAILFNSGALVCPLNAKVHYNIAKNAVDSGNVEKAINEYREAIRLLPDYDQALNNLANILKSRGNLEEAENLLRRALDVRQEFPAAWMNLGIVLTQGNRFGEAEKCYNNALKYRKNYPDCYYNLGNMYLAQNRHAEAEKAWRVAITLKPTFSIAWNNLILSKDNGGNLSMAISIANEALTHMPNDSGIHFNLANALGKAGEFQMSEKHFLEALKLNPTNPQYHTNLGVLYHRWKRYRNAMECYKKALKINPNFKSAKENYEALRKKMNQLE</sequence>
<evidence type="ECO:0000256" key="4">
    <source>
        <dbReference type="SAM" id="Phobius"/>
    </source>
</evidence>
<evidence type="ECO:0000313" key="7">
    <source>
        <dbReference type="Proteomes" id="UP001359485"/>
    </source>
</evidence>
<keyword evidence="2 3" id="KW-0802">TPR repeat</keyword>
<feature type="transmembrane region" description="Helical" evidence="4">
    <location>
        <begin position="243"/>
        <end position="265"/>
    </location>
</feature>
<dbReference type="InterPro" id="IPR019734">
    <property type="entry name" value="TPR_rpt"/>
</dbReference>
<feature type="transmembrane region" description="Helical" evidence="4">
    <location>
        <begin position="104"/>
        <end position="122"/>
    </location>
</feature>
<dbReference type="Pfam" id="PF07719">
    <property type="entry name" value="TPR_2"/>
    <property type="match status" value="1"/>
</dbReference>
<feature type="transmembrane region" description="Helical" evidence="4">
    <location>
        <begin position="150"/>
        <end position="168"/>
    </location>
</feature>
<feature type="transmembrane region" description="Helical" evidence="4">
    <location>
        <begin position="127"/>
        <end position="144"/>
    </location>
</feature>
<feature type="repeat" description="TPR" evidence="3">
    <location>
        <begin position="432"/>
        <end position="465"/>
    </location>
</feature>
<dbReference type="Gene3D" id="1.25.40.10">
    <property type="entry name" value="Tetratricopeptide repeat domain"/>
    <property type="match status" value="3"/>
</dbReference>
<feature type="repeat" description="TPR" evidence="3">
    <location>
        <begin position="500"/>
        <end position="533"/>
    </location>
</feature>
<keyword evidence="4" id="KW-0812">Transmembrane</keyword>
<reference evidence="6 7" key="1">
    <citation type="submission" date="2023-09" db="EMBL/GenBank/DDBJ databases">
        <title>Genomes of two closely related lineages of the louse Polyplax serrata with different host specificities.</title>
        <authorList>
            <person name="Martinu J."/>
            <person name="Tarabai H."/>
            <person name="Stefka J."/>
            <person name="Hypsa V."/>
        </authorList>
    </citation>
    <scope>NUCLEOTIDE SEQUENCE [LARGE SCALE GENOMIC DNA]</scope>
    <source>
        <strain evidence="6">98ZLc_SE</strain>
    </source>
</reference>
<protein>
    <recommendedName>
        <fullName evidence="5">Tetratricopeptide repeat protein 21A/21B C-terminal ARM domain-containing protein</fullName>
    </recommendedName>
</protein>
<dbReference type="Pfam" id="PF25063">
    <property type="entry name" value="ARM_TT21_C"/>
    <property type="match status" value="1"/>
</dbReference>
<dbReference type="EMBL" id="JAWJWF010000004">
    <property type="protein sequence ID" value="KAK6633963.1"/>
    <property type="molecule type" value="Genomic_DNA"/>
</dbReference>
<feature type="domain" description="Tetratricopeptide repeat protein 21A/21B C-terminal ARM" evidence="5">
    <location>
        <begin position="337"/>
        <end position="456"/>
    </location>
</feature>
<dbReference type="InterPro" id="IPR052346">
    <property type="entry name" value="O-mannosyl-transferase_TMTC"/>
</dbReference>
<proteinExistence type="predicted"/>